<feature type="chain" id="PRO_5035869783" description="Ig-like domain-containing protein" evidence="2">
    <location>
        <begin position="25"/>
        <end position="221"/>
    </location>
</feature>
<proteinExistence type="predicted"/>
<comment type="caution">
    <text evidence="4">The sequence shown here is derived from an EMBL/GenBank/DDBJ whole genome shotgun (WGS) entry which is preliminary data.</text>
</comment>
<feature type="transmembrane region" description="Helical" evidence="1">
    <location>
        <begin position="153"/>
        <end position="176"/>
    </location>
</feature>
<reference evidence="4" key="1">
    <citation type="thesis" date="2021" institute="BYU ScholarsArchive" country="Provo, UT, USA">
        <title>Applications of and Algorithms for Genome Assembly and Genomic Analyses with an Emphasis on Marine Teleosts.</title>
        <authorList>
            <person name="Pickett B.D."/>
        </authorList>
    </citation>
    <scope>NUCLEOTIDE SEQUENCE</scope>
    <source>
        <strain evidence="4">HI-2016</strain>
    </source>
</reference>
<dbReference type="GO" id="GO:0002250">
    <property type="term" value="P:adaptive immune response"/>
    <property type="evidence" value="ECO:0007669"/>
    <property type="project" value="InterPro"/>
</dbReference>
<dbReference type="Pfam" id="PF07686">
    <property type="entry name" value="V-set"/>
    <property type="match status" value="1"/>
</dbReference>
<evidence type="ECO:0000313" key="5">
    <source>
        <dbReference type="Proteomes" id="UP000824540"/>
    </source>
</evidence>
<dbReference type="SMART" id="SM00409">
    <property type="entry name" value="IG"/>
    <property type="match status" value="1"/>
</dbReference>
<gene>
    <name evidence="4" type="ORF">JZ751_026824</name>
</gene>
<dbReference type="EMBL" id="JAFBMS010000008">
    <property type="protein sequence ID" value="KAG9350461.1"/>
    <property type="molecule type" value="Genomic_DNA"/>
</dbReference>
<protein>
    <recommendedName>
        <fullName evidence="3">Ig-like domain-containing protein</fullName>
    </recommendedName>
</protein>
<dbReference type="SUPFAM" id="SSF48726">
    <property type="entry name" value="Immunoglobulin"/>
    <property type="match status" value="1"/>
</dbReference>
<dbReference type="InterPro" id="IPR003599">
    <property type="entry name" value="Ig_sub"/>
</dbReference>
<evidence type="ECO:0000259" key="3">
    <source>
        <dbReference type="PROSITE" id="PS50835"/>
    </source>
</evidence>
<name>A0A8T2PH20_9TELE</name>
<feature type="domain" description="Ig-like" evidence="3">
    <location>
        <begin position="1"/>
        <end position="111"/>
    </location>
</feature>
<keyword evidence="1" id="KW-0812">Transmembrane</keyword>
<evidence type="ECO:0000256" key="1">
    <source>
        <dbReference type="SAM" id="Phobius"/>
    </source>
</evidence>
<dbReference type="OrthoDB" id="8436389at2759"/>
<dbReference type="InterPro" id="IPR007110">
    <property type="entry name" value="Ig-like_dom"/>
</dbReference>
<evidence type="ECO:0000256" key="2">
    <source>
        <dbReference type="SAM" id="SignalP"/>
    </source>
</evidence>
<accession>A0A8T2PH20</accession>
<keyword evidence="1" id="KW-1133">Transmembrane helix</keyword>
<sequence>MMAGLLPCFILLVLAFCHTWIAEGMKDESFQWVRSGESVTIHCSSAEPGFDGLYLLLGLRDEKEVFFFHKENKKLNMGREYKNRVKIQGELDKLTITIGNMTDDDSGVYWCKYRYFNPDEGQALKKTGIGSTLVVVNGKPCPPVEGTVLTKNLVIVTAISAVSVLLLCITVLHIWVKPRIKKLSAKKKHGHARRTDSVYEDMRKTNFSQRHQPLQQNHQFH</sequence>
<organism evidence="4 5">
    <name type="scientific">Albula glossodonta</name>
    <name type="common">roundjaw bonefish</name>
    <dbReference type="NCBI Taxonomy" id="121402"/>
    <lineage>
        <taxon>Eukaryota</taxon>
        <taxon>Metazoa</taxon>
        <taxon>Chordata</taxon>
        <taxon>Craniata</taxon>
        <taxon>Vertebrata</taxon>
        <taxon>Euteleostomi</taxon>
        <taxon>Actinopterygii</taxon>
        <taxon>Neopterygii</taxon>
        <taxon>Teleostei</taxon>
        <taxon>Albuliformes</taxon>
        <taxon>Albulidae</taxon>
        <taxon>Albula</taxon>
    </lineage>
</organism>
<dbReference type="Gene3D" id="2.60.40.10">
    <property type="entry name" value="Immunoglobulins"/>
    <property type="match status" value="1"/>
</dbReference>
<dbReference type="PANTHER" id="PTHR15343">
    <property type="entry name" value="CD7"/>
    <property type="match status" value="1"/>
</dbReference>
<keyword evidence="1" id="KW-0472">Membrane</keyword>
<keyword evidence="2" id="KW-0732">Signal</keyword>
<keyword evidence="5" id="KW-1185">Reference proteome</keyword>
<dbReference type="GO" id="GO:0016020">
    <property type="term" value="C:membrane"/>
    <property type="evidence" value="ECO:0007669"/>
    <property type="project" value="InterPro"/>
</dbReference>
<dbReference type="GO" id="GO:0038023">
    <property type="term" value="F:signaling receptor activity"/>
    <property type="evidence" value="ECO:0007669"/>
    <property type="project" value="InterPro"/>
</dbReference>
<dbReference type="InterPro" id="IPR013106">
    <property type="entry name" value="Ig_V-set"/>
</dbReference>
<dbReference type="PROSITE" id="PS50835">
    <property type="entry name" value="IG_LIKE"/>
    <property type="match status" value="1"/>
</dbReference>
<dbReference type="AlphaFoldDB" id="A0A8T2PH20"/>
<dbReference type="InterPro" id="IPR013783">
    <property type="entry name" value="Ig-like_fold"/>
</dbReference>
<dbReference type="Proteomes" id="UP000824540">
    <property type="component" value="Unassembled WGS sequence"/>
</dbReference>
<dbReference type="PANTHER" id="PTHR15343:SF0">
    <property type="entry name" value="T-CELL ANTIGEN CD7"/>
    <property type="match status" value="1"/>
</dbReference>
<dbReference type="InterPro" id="IPR039090">
    <property type="entry name" value="CD7"/>
</dbReference>
<dbReference type="InterPro" id="IPR036179">
    <property type="entry name" value="Ig-like_dom_sf"/>
</dbReference>
<evidence type="ECO:0000313" key="4">
    <source>
        <dbReference type="EMBL" id="KAG9350461.1"/>
    </source>
</evidence>
<feature type="signal peptide" evidence="2">
    <location>
        <begin position="1"/>
        <end position="24"/>
    </location>
</feature>